<proteinExistence type="predicted"/>
<dbReference type="RefSeq" id="WP_062523474.1">
    <property type="nucleotide sequence ID" value="NZ_CP048429.1"/>
</dbReference>
<dbReference type="OrthoDB" id="2614520at2"/>
<evidence type="ECO:0008006" key="5">
    <source>
        <dbReference type="Google" id="ProtNLM"/>
    </source>
</evidence>
<sequence length="131" mass="14708">MNTQGRRLLLLALMGTLLLAGCEKQLMYVGSDTPHQIKASYRLLSGTEKKTLKLKEGDTLFLSYASKVEKGELSIKLYDPDHKLFKELETNKEGEEELEIQQSGSYKLEIVGADTRGSFKVSYKTKKGDSE</sequence>
<dbReference type="AlphaFoldDB" id="A0A1G9SWY1"/>
<name>A0A1G9SWY1_9BACL</name>
<evidence type="ECO:0000313" key="1">
    <source>
        <dbReference type="EMBL" id="KWX75075.1"/>
    </source>
</evidence>
<organism evidence="2 4">
    <name type="scientific">Paenibacillus jilunlii</name>
    <dbReference type="NCBI Taxonomy" id="682956"/>
    <lineage>
        <taxon>Bacteria</taxon>
        <taxon>Bacillati</taxon>
        <taxon>Bacillota</taxon>
        <taxon>Bacilli</taxon>
        <taxon>Bacillales</taxon>
        <taxon>Paenibacillaceae</taxon>
        <taxon>Paenibacillus</taxon>
    </lineage>
</organism>
<keyword evidence="3" id="KW-1185">Reference proteome</keyword>
<dbReference type="Proteomes" id="UP000070252">
    <property type="component" value="Unassembled WGS sequence"/>
</dbReference>
<evidence type="ECO:0000313" key="4">
    <source>
        <dbReference type="Proteomes" id="UP000182783"/>
    </source>
</evidence>
<reference evidence="2 4" key="2">
    <citation type="submission" date="2016-10" db="EMBL/GenBank/DDBJ databases">
        <authorList>
            <person name="de Groot N.N."/>
        </authorList>
    </citation>
    <scope>NUCLEOTIDE SEQUENCE [LARGE SCALE GENOMIC DNA]</scope>
    <source>
        <strain evidence="2 4">CGMCC 1.10239</strain>
    </source>
</reference>
<accession>A0A1G9SWY1</accession>
<dbReference type="EMBL" id="LIPY01000112">
    <property type="protein sequence ID" value="KWX75075.1"/>
    <property type="molecule type" value="Genomic_DNA"/>
</dbReference>
<evidence type="ECO:0000313" key="2">
    <source>
        <dbReference type="EMBL" id="SDM39894.1"/>
    </source>
</evidence>
<dbReference type="PROSITE" id="PS51257">
    <property type="entry name" value="PROKAR_LIPOPROTEIN"/>
    <property type="match status" value="1"/>
</dbReference>
<protein>
    <recommendedName>
        <fullName evidence="5">Lipoprotein</fullName>
    </recommendedName>
</protein>
<dbReference type="Proteomes" id="UP000182783">
    <property type="component" value="Unassembled WGS sequence"/>
</dbReference>
<evidence type="ECO:0000313" key="3">
    <source>
        <dbReference type="Proteomes" id="UP000070252"/>
    </source>
</evidence>
<gene>
    <name evidence="1" type="ORF">AML91_13490</name>
    <name evidence="2" type="ORF">SAMN05216191_112102</name>
</gene>
<dbReference type="EMBL" id="FNGM01000012">
    <property type="protein sequence ID" value="SDM39894.1"/>
    <property type="molecule type" value="Genomic_DNA"/>
</dbReference>
<reference evidence="1 3" key="1">
    <citation type="submission" date="2015-08" db="EMBL/GenBank/DDBJ databases">
        <title>Genome of Paenibacillus jilunlii.</title>
        <authorList>
            <person name="Sant'Anna F.H."/>
            <person name="Ambrosini A."/>
            <person name="Souza R."/>
            <person name="Bach E."/>
            <person name="Fernandes G."/>
            <person name="Balsanelli E."/>
            <person name="Baura V.A."/>
            <person name="Pedrosa F.O."/>
            <person name="Souza E.M."/>
            <person name="Passaglia L."/>
        </authorList>
    </citation>
    <scope>NUCLEOTIDE SEQUENCE [LARGE SCALE GENOMIC DNA]</scope>
    <source>
        <strain evidence="1 3">DSM 23019</strain>
    </source>
</reference>